<evidence type="ECO:0000256" key="1">
    <source>
        <dbReference type="SAM" id="MobiDB-lite"/>
    </source>
</evidence>
<gene>
    <name evidence="3" type="ORF">PCE31106_00002</name>
</gene>
<dbReference type="EMBL" id="CABPSL010000001">
    <property type="protein sequence ID" value="VVD59097.1"/>
    <property type="molecule type" value="Genomic_DNA"/>
</dbReference>
<protein>
    <recommendedName>
        <fullName evidence="5">Secreted protein</fullName>
    </recommendedName>
</protein>
<feature type="region of interest" description="Disordered" evidence="1">
    <location>
        <begin position="58"/>
        <end position="78"/>
    </location>
</feature>
<proteinExistence type="predicted"/>
<evidence type="ECO:0008006" key="5">
    <source>
        <dbReference type="Google" id="ProtNLM"/>
    </source>
</evidence>
<dbReference type="AlphaFoldDB" id="A0A5E4R7J5"/>
<feature type="signal peptide" evidence="2">
    <location>
        <begin position="1"/>
        <end position="17"/>
    </location>
</feature>
<organism evidence="3 4">
    <name type="scientific">Pandoraea cepalis</name>
    <dbReference type="NCBI Taxonomy" id="2508294"/>
    <lineage>
        <taxon>Bacteria</taxon>
        <taxon>Pseudomonadati</taxon>
        <taxon>Pseudomonadota</taxon>
        <taxon>Betaproteobacteria</taxon>
        <taxon>Burkholderiales</taxon>
        <taxon>Burkholderiaceae</taxon>
        <taxon>Pandoraea</taxon>
    </lineage>
</organism>
<feature type="chain" id="PRO_5022760490" description="Secreted protein" evidence="2">
    <location>
        <begin position="18"/>
        <end position="78"/>
    </location>
</feature>
<dbReference type="Proteomes" id="UP000384354">
    <property type="component" value="Unassembled WGS sequence"/>
</dbReference>
<keyword evidence="2" id="KW-0732">Signal</keyword>
<evidence type="ECO:0000313" key="3">
    <source>
        <dbReference type="EMBL" id="VVD59097.1"/>
    </source>
</evidence>
<sequence>MLTLPFPAAASPVAMNAAVPPALMLLEIFCALSDDEVDLLLDVPQLNSILASGLAPLASASSAPFPSPSAPTAPLAAA</sequence>
<name>A0A5E4R7J5_9BURK</name>
<evidence type="ECO:0000313" key="4">
    <source>
        <dbReference type="Proteomes" id="UP000384354"/>
    </source>
</evidence>
<accession>A0A5E4R7J5</accession>
<reference evidence="3 4" key="1">
    <citation type="submission" date="2019-08" db="EMBL/GenBank/DDBJ databases">
        <authorList>
            <person name="Peeters C."/>
        </authorList>
    </citation>
    <scope>NUCLEOTIDE SEQUENCE [LARGE SCALE GENOMIC DNA]</scope>
    <source>
        <strain evidence="3 4">LMG 31106</strain>
    </source>
</reference>
<evidence type="ECO:0000256" key="2">
    <source>
        <dbReference type="SAM" id="SignalP"/>
    </source>
</evidence>